<keyword evidence="3" id="KW-0238">DNA-binding</keyword>
<dbReference type="EMBL" id="JBHTCA010000055">
    <property type="protein sequence ID" value="MFC7411816.1"/>
    <property type="molecule type" value="Genomic_DNA"/>
</dbReference>
<keyword evidence="2" id="KW-0680">Restriction system</keyword>
<comment type="similarity">
    <text evidence="1">Belongs to the type-I restriction system S methylase family.</text>
</comment>
<dbReference type="EC" id="3.1.21.-" evidence="6"/>
<dbReference type="SUPFAM" id="SSF116734">
    <property type="entry name" value="DNA methylase specificity domain"/>
    <property type="match status" value="1"/>
</dbReference>
<keyword evidence="6" id="KW-0378">Hydrolase</keyword>
<sequence>MTASRRSRSDSGSSFFVSRCAPKTTARAVSPACCGRWRTSSRGGAQPHIKPKDLAQILIKLPEDVTEQTAIASVLSSMDTEISELEARRDKKPATSSKP</sequence>
<dbReference type="RefSeq" id="WP_382228731.1">
    <property type="nucleotide sequence ID" value="NZ_JBHTCA010000055.1"/>
</dbReference>
<evidence type="ECO:0000259" key="5">
    <source>
        <dbReference type="Pfam" id="PF01420"/>
    </source>
</evidence>
<evidence type="ECO:0000256" key="1">
    <source>
        <dbReference type="ARBA" id="ARBA00010923"/>
    </source>
</evidence>
<dbReference type="GO" id="GO:0016787">
    <property type="term" value="F:hydrolase activity"/>
    <property type="evidence" value="ECO:0007669"/>
    <property type="project" value="UniProtKB-KW"/>
</dbReference>
<evidence type="ECO:0000256" key="2">
    <source>
        <dbReference type="ARBA" id="ARBA00022747"/>
    </source>
</evidence>
<reference evidence="7" key="1">
    <citation type="journal article" date="2019" name="Int. J. Syst. Evol. Microbiol.">
        <title>The Global Catalogue of Microorganisms (GCM) 10K type strain sequencing project: providing services to taxonomists for standard genome sequencing and annotation.</title>
        <authorList>
            <consortium name="The Broad Institute Genomics Platform"/>
            <consortium name="The Broad Institute Genome Sequencing Center for Infectious Disease"/>
            <person name="Wu L."/>
            <person name="Ma J."/>
        </authorList>
    </citation>
    <scope>NUCLEOTIDE SEQUENCE [LARGE SCALE GENOMIC DNA]</scope>
    <source>
        <strain evidence="7">CGMCC 1.12371</strain>
    </source>
</reference>
<gene>
    <name evidence="6" type="ORF">ACFQPB_23470</name>
</gene>
<dbReference type="InterPro" id="IPR000055">
    <property type="entry name" value="Restrct_endonuc_typeI_TRD"/>
</dbReference>
<organism evidence="6 7">
    <name type="scientific">Hydrogenophaga atypica</name>
    <dbReference type="NCBI Taxonomy" id="249409"/>
    <lineage>
        <taxon>Bacteria</taxon>
        <taxon>Pseudomonadati</taxon>
        <taxon>Pseudomonadota</taxon>
        <taxon>Betaproteobacteria</taxon>
        <taxon>Burkholderiales</taxon>
        <taxon>Comamonadaceae</taxon>
        <taxon>Hydrogenophaga</taxon>
    </lineage>
</organism>
<evidence type="ECO:0000256" key="4">
    <source>
        <dbReference type="SAM" id="MobiDB-lite"/>
    </source>
</evidence>
<dbReference type="Gene3D" id="3.90.220.20">
    <property type="entry name" value="DNA methylase specificity domains"/>
    <property type="match status" value="1"/>
</dbReference>
<protein>
    <submittedName>
        <fullName evidence="6">Restriction endonuclease subunit S</fullName>
        <ecNumber evidence="6">3.1.21.-</ecNumber>
    </submittedName>
</protein>
<evidence type="ECO:0000256" key="3">
    <source>
        <dbReference type="ARBA" id="ARBA00023125"/>
    </source>
</evidence>
<dbReference type="Pfam" id="PF01420">
    <property type="entry name" value="Methylase_S"/>
    <property type="match status" value="1"/>
</dbReference>
<dbReference type="InterPro" id="IPR044946">
    <property type="entry name" value="Restrct_endonuc_typeI_TRD_sf"/>
</dbReference>
<comment type="caution">
    <text evidence="6">The sequence shown here is derived from an EMBL/GenBank/DDBJ whole genome shotgun (WGS) entry which is preliminary data.</text>
</comment>
<dbReference type="Gene3D" id="1.10.287.1120">
    <property type="entry name" value="Bipartite methylase S protein"/>
    <property type="match status" value="1"/>
</dbReference>
<evidence type="ECO:0000313" key="7">
    <source>
        <dbReference type="Proteomes" id="UP001596501"/>
    </source>
</evidence>
<name>A0ABW2QRB7_9BURK</name>
<keyword evidence="7" id="KW-1185">Reference proteome</keyword>
<dbReference type="GO" id="GO:0004519">
    <property type="term" value="F:endonuclease activity"/>
    <property type="evidence" value="ECO:0007669"/>
    <property type="project" value="UniProtKB-KW"/>
</dbReference>
<evidence type="ECO:0000313" key="6">
    <source>
        <dbReference type="EMBL" id="MFC7411816.1"/>
    </source>
</evidence>
<accession>A0ABW2QRB7</accession>
<feature type="region of interest" description="Disordered" evidence="4">
    <location>
        <begin position="80"/>
        <end position="99"/>
    </location>
</feature>
<feature type="domain" description="Type I restriction modification DNA specificity" evidence="5">
    <location>
        <begin position="40"/>
        <end position="89"/>
    </location>
</feature>
<proteinExistence type="inferred from homology"/>
<dbReference type="Proteomes" id="UP001596501">
    <property type="component" value="Unassembled WGS sequence"/>
</dbReference>
<keyword evidence="6" id="KW-0255">Endonuclease</keyword>
<keyword evidence="6" id="KW-0540">Nuclease</keyword>